<evidence type="ECO:0000313" key="1">
    <source>
        <dbReference type="EMBL" id="EDN97535.1"/>
    </source>
</evidence>
<organism evidence="1 2">
    <name type="scientific">Sclerotinia sclerotiorum (strain ATCC 18683 / 1980 / Ss-1)</name>
    <name type="common">White mold</name>
    <name type="synonym">Whetzelinia sclerotiorum</name>
    <dbReference type="NCBI Taxonomy" id="665079"/>
    <lineage>
        <taxon>Eukaryota</taxon>
        <taxon>Fungi</taxon>
        <taxon>Dikarya</taxon>
        <taxon>Ascomycota</taxon>
        <taxon>Pezizomycotina</taxon>
        <taxon>Leotiomycetes</taxon>
        <taxon>Helotiales</taxon>
        <taxon>Sclerotiniaceae</taxon>
        <taxon>Sclerotinia</taxon>
    </lineage>
</organism>
<dbReference type="RefSeq" id="XP_001586402.1">
    <property type="nucleotide sequence ID" value="XM_001586352.1"/>
</dbReference>
<proteinExistence type="predicted"/>
<evidence type="ECO:0000313" key="2">
    <source>
        <dbReference type="Proteomes" id="UP000001312"/>
    </source>
</evidence>
<dbReference type="EMBL" id="CH476641">
    <property type="protein sequence ID" value="EDN97535.1"/>
    <property type="molecule type" value="Genomic_DNA"/>
</dbReference>
<dbReference type="KEGG" id="ssl:SS1G_12386"/>
<dbReference type="AlphaFoldDB" id="A7F464"/>
<dbReference type="HOGENOM" id="CLU_2122563_0_0_1"/>
<gene>
    <name evidence="1" type="ORF">SS1G_12386</name>
</gene>
<dbReference type="GeneID" id="5482765"/>
<sequence>MYLVVQQHLPRLLSLVLVNEPYLCRPRPSQATHVYSSLSSLKTHGIHGHFPLVLCYGIPLYREKEREHKGTKKNSTEYDINQFKLPRTVLQDSGTIIQMTRVTRTHFLEIRVSV</sequence>
<reference evidence="2" key="1">
    <citation type="journal article" date="2011" name="PLoS Genet.">
        <title>Genomic analysis of the necrotrophic fungal pathogens Sclerotinia sclerotiorum and Botrytis cinerea.</title>
        <authorList>
            <person name="Amselem J."/>
            <person name="Cuomo C.A."/>
            <person name="van Kan J.A."/>
            <person name="Viaud M."/>
            <person name="Benito E.P."/>
            <person name="Couloux A."/>
            <person name="Coutinho P.M."/>
            <person name="de Vries R.P."/>
            <person name="Dyer P.S."/>
            <person name="Fillinger S."/>
            <person name="Fournier E."/>
            <person name="Gout L."/>
            <person name="Hahn M."/>
            <person name="Kohn L."/>
            <person name="Lapalu N."/>
            <person name="Plummer K.M."/>
            <person name="Pradier J.M."/>
            <person name="Quevillon E."/>
            <person name="Sharon A."/>
            <person name="Simon A."/>
            <person name="ten Have A."/>
            <person name="Tudzynski B."/>
            <person name="Tudzynski P."/>
            <person name="Wincker P."/>
            <person name="Andrew M."/>
            <person name="Anthouard V."/>
            <person name="Beever R.E."/>
            <person name="Beffa R."/>
            <person name="Benoit I."/>
            <person name="Bouzid O."/>
            <person name="Brault B."/>
            <person name="Chen Z."/>
            <person name="Choquer M."/>
            <person name="Collemare J."/>
            <person name="Cotton P."/>
            <person name="Danchin E.G."/>
            <person name="Da Silva C."/>
            <person name="Gautier A."/>
            <person name="Giraud C."/>
            <person name="Giraud T."/>
            <person name="Gonzalez C."/>
            <person name="Grossetete S."/>
            <person name="Guldener U."/>
            <person name="Henrissat B."/>
            <person name="Howlett B.J."/>
            <person name="Kodira C."/>
            <person name="Kretschmer M."/>
            <person name="Lappartient A."/>
            <person name="Leroch M."/>
            <person name="Levis C."/>
            <person name="Mauceli E."/>
            <person name="Neuveglise C."/>
            <person name="Oeser B."/>
            <person name="Pearson M."/>
            <person name="Poulain J."/>
            <person name="Poussereau N."/>
            <person name="Quesneville H."/>
            <person name="Rascle C."/>
            <person name="Schumacher J."/>
            <person name="Segurens B."/>
            <person name="Sexton A."/>
            <person name="Silva E."/>
            <person name="Sirven C."/>
            <person name="Soanes D.M."/>
            <person name="Talbot N.J."/>
            <person name="Templeton M."/>
            <person name="Yandava C."/>
            <person name="Yarden O."/>
            <person name="Zeng Q."/>
            <person name="Rollins J.A."/>
            <person name="Lebrun M.H."/>
            <person name="Dickman M."/>
        </authorList>
    </citation>
    <scope>NUCLEOTIDE SEQUENCE [LARGE SCALE GENOMIC DNA]</scope>
    <source>
        <strain evidence="2">ATCC 18683 / 1980 / Ss-1</strain>
    </source>
</reference>
<protein>
    <submittedName>
        <fullName evidence="1">Uncharacterized protein</fullName>
    </submittedName>
</protein>
<dbReference type="InParanoid" id="A7F464"/>
<accession>A7F464</accession>
<name>A7F464_SCLS1</name>
<keyword evidence="2" id="KW-1185">Reference proteome</keyword>
<dbReference type="Proteomes" id="UP000001312">
    <property type="component" value="Unassembled WGS sequence"/>
</dbReference>